<dbReference type="AlphaFoldDB" id="A0A8J5ESF6"/>
<dbReference type="Proteomes" id="UP000734854">
    <property type="component" value="Unassembled WGS sequence"/>
</dbReference>
<evidence type="ECO:0000256" key="2">
    <source>
        <dbReference type="ARBA" id="ARBA00022737"/>
    </source>
</evidence>
<keyword evidence="1" id="KW-0433">Leucine-rich repeat</keyword>
<gene>
    <name evidence="4" type="ORF">ZIOFF_072827</name>
</gene>
<dbReference type="InterPro" id="IPR032675">
    <property type="entry name" value="LRR_dom_sf"/>
</dbReference>
<keyword evidence="5" id="KW-1185">Reference proteome</keyword>
<sequence>MIFCPDTIASTVGFSRSKRRTLLCSLPHTMKAGGATLAFLITSGQLPHPLYLNPSPHSLAPNLLLMLHLRHVQNQSSPFLSSSVQALMGFKVSIEDPYNVLENWDQISVASCSWTMITCLSQNLVIWL</sequence>
<accession>A0A8J5ESF6</accession>
<comment type="caution">
    <text evidence="4">The sequence shown here is derived from an EMBL/GenBank/DDBJ whole genome shotgun (WGS) entry which is preliminary data.</text>
</comment>
<feature type="domain" description="Leucine-rich repeat-containing N-terminal plant-type" evidence="3">
    <location>
        <begin position="82"/>
        <end position="119"/>
    </location>
</feature>
<keyword evidence="2" id="KW-0677">Repeat</keyword>
<evidence type="ECO:0000313" key="4">
    <source>
        <dbReference type="EMBL" id="KAG6468254.1"/>
    </source>
</evidence>
<protein>
    <recommendedName>
        <fullName evidence="3">Leucine-rich repeat-containing N-terminal plant-type domain-containing protein</fullName>
    </recommendedName>
</protein>
<evidence type="ECO:0000259" key="3">
    <source>
        <dbReference type="Pfam" id="PF08263"/>
    </source>
</evidence>
<reference evidence="4 5" key="1">
    <citation type="submission" date="2020-08" db="EMBL/GenBank/DDBJ databases">
        <title>Plant Genome Project.</title>
        <authorList>
            <person name="Zhang R.-G."/>
        </authorList>
    </citation>
    <scope>NUCLEOTIDE SEQUENCE [LARGE SCALE GENOMIC DNA]</scope>
    <source>
        <tissue evidence="4">Rhizome</tissue>
    </source>
</reference>
<name>A0A8J5ESF6_ZINOF</name>
<evidence type="ECO:0000313" key="5">
    <source>
        <dbReference type="Proteomes" id="UP000734854"/>
    </source>
</evidence>
<evidence type="ECO:0000256" key="1">
    <source>
        <dbReference type="ARBA" id="ARBA00022614"/>
    </source>
</evidence>
<dbReference type="Gene3D" id="3.80.10.10">
    <property type="entry name" value="Ribonuclease Inhibitor"/>
    <property type="match status" value="1"/>
</dbReference>
<dbReference type="InterPro" id="IPR013210">
    <property type="entry name" value="LRR_N_plant-typ"/>
</dbReference>
<proteinExistence type="predicted"/>
<dbReference type="EMBL" id="JACMSC010000022">
    <property type="protein sequence ID" value="KAG6468254.1"/>
    <property type="molecule type" value="Genomic_DNA"/>
</dbReference>
<dbReference type="Pfam" id="PF08263">
    <property type="entry name" value="LRRNT_2"/>
    <property type="match status" value="1"/>
</dbReference>
<organism evidence="4 5">
    <name type="scientific">Zingiber officinale</name>
    <name type="common">Ginger</name>
    <name type="synonym">Amomum zingiber</name>
    <dbReference type="NCBI Taxonomy" id="94328"/>
    <lineage>
        <taxon>Eukaryota</taxon>
        <taxon>Viridiplantae</taxon>
        <taxon>Streptophyta</taxon>
        <taxon>Embryophyta</taxon>
        <taxon>Tracheophyta</taxon>
        <taxon>Spermatophyta</taxon>
        <taxon>Magnoliopsida</taxon>
        <taxon>Liliopsida</taxon>
        <taxon>Zingiberales</taxon>
        <taxon>Zingiberaceae</taxon>
        <taxon>Zingiber</taxon>
    </lineage>
</organism>